<evidence type="ECO:0000256" key="14">
    <source>
        <dbReference type="SAM" id="SignalP"/>
    </source>
</evidence>
<evidence type="ECO:0000313" key="18">
    <source>
        <dbReference type="Proteomes" id="UP000663827"/>
    </source>
</evidence>
<dbReference type="GO" id="GO:0061630">
    <property type="term" value="F:ubiquitin protein ligase activity"/>
    <property type="evidence" value="ECO:0007669"/>
    <property type="project" value="UniProtKB-EC"/>
</dbReference>
<evidence type="ECO:0000256" key="5">
    <source>
        <dbReference type="ARBA" id="ARBA00022679"/>
    </source>
</evidence>
<dbReference type="GO" id="GO:0043161">
    <property type="term" value="P:proteasome-mediated ubiquitin-dependent protein catabolic process"/>
    <property type="evidence" value="ECO:0007669"/>
    <property type="project" value="TreeGrafter"/>
</dbReference>
<organism evidence="17 18">
    <name type="scientific">Rhizoctonia solani</name>
    <dbReference type="NCBI Taxonomy" id="456999"/>
    <lineage>
        <taxon>Eukaryota</taxon>
        <taxon>Fungi</taxon>
        <taxon>Dikarya</taxon>
        <taxon>Basidiomycota</taxon>
        <taxon>Agaricomycotina</taxon>
        <taxon>Agaricomycetes</taxon>
        <taxon>Cantharellales</taxon>
        <taxon>Ceratobasidiaceae</taxon>
        <taxon>Rhizoctonia</taxon>
    </lineage>
</organism>
<evidence type="ECO:0000256" key="2">
    <source>
        <dbReference type="ARBA" id="ARBA00004127"/>
    </source>
</evidence>
<dbReference type="GO" id="GO:0016567">
    <property type="term" value="P:protein ubiquitination"/>
    <property type="evidence" value="ECO:0007669"/>
    <property type="project" value="UniProtKB-UniPathway"/>
</dbReference>
<evidence type="ECO:0000256" key="11">
    <source>
        <dbReference type="ARBA" id="ARBA00022833"/>
    </source>
</evidence>
<sequence>MEAPPAGGTTTTTPFNPNQARSSVTSLLLISIVLFLLSGDDPAAQAQQEDALRTLQYQQGNYTAWLNGTASNFTLEDTTNVTSPIVDTLLPARLPIDSSKGSYFTNITGFVNGPATFFNLSDPSPSNYTWNWNKTAGPLISGLNHTKVNASLGGFHWSGIDKIAGNVRELRINESAPYTFLAGHIDFVNSKDDVLVNYQLEAIHFFEDGSIYGLMEPRGLEPDLRQLIPLVPTPLQNATSYAIKDEIDRQIRVLQDRIKNPGGSQAEDKNSITTCSFQLYGQIKAADFPLYLMQELESEIEDPTGIRTVSRPPLKLSGLILSPDCAVALTFKDAVGMQATIFWQKATLYSFVASICYFIILKLIVQQMETSRTPSSIAKISRWTFALQAIADAYSFVGHVTVGIVSESRSSLSIIAPGFLAATLFLVFEVRFSMLIHQIQGPEDAVMRAPITPAPTAPPTTDEAQTPLLTNQPAVASTTSQTSAPAAWMVRVRRGIDTARTFVDSMTDPDSKFCKDYDIICLFVSSSDHGVASVGTLCDWGPLLVLDTPDNEEREERHAQGIAETICNWNNALSSVLPTLHLCLSGKAWIWLVAGWALLQCAVLVGQEYLGPSFFLPKGLVEIELYDWHPPIARPDAEAPNPSLGDCAICMDDIMLDSPDASGGTKEGSSLLAGVGMGTKCVYAIAPCQHMFHTKCLEQWLAIKVQYLSPVSKITAALVVSRSRIRGTGYYFIASLQTVVDSHTIHMHMLQVPTL</sequence>
<dbReference type="PANTHER" id="PTHR22763:SF162">
    <property type="entry name" value="TRANSMEMBRANE E3 UBIQUITIN-PROTEIN LIGASE 1"/>
    <property type="match status" value="1"/>
</dbReference>
<dbReference type="SUPFAM" id="SSF57850">
    <property type="entry name" value="RING/U-box"/>
    <property type="match status" value="1"/>
</dbReference>
<dbReference type="AlphaFoldDB" id="A0A8H3I6V1"/>
<proteinExistence type="predicted"/>
<name>A0A8H3I6V1_9AGAM</name>
<reference evidence="17" key="1">
    <citation type="submission" date="2021-01" db="EMBL/GenBank/DDBJ databases">
        <authorList>
            <person name="Kaushik A."/>
        </authorList>
    </citation>
    <scope>NUCLEOTIDE SEQUENCE</scope>
    <source>
        <strain evidence="17">AG5</strain>
    </source>
</reference>
<dbReference type="GO" id="GO:0044695">
    <property type="term" value="C:Dsc E3 ubiquitin ligase complex"/>
    <property type="evidence" value="ECO:0007669"/>
    <property type="project" value="TreeGrafter"/>
</dbReference>
<evidence type="ECO:0000256" key="3">
    <source>
        <dbReference type="ARBA" id="ARBA00004906"/>
    </source>
</evidence>
<evidence type="ECO:0000256" key="7">
    <source>
        <dbReference type="ARBA" id="ARBA00022723"/>
    </source>
</evidence>
<keyword evidence="9" id="KW-0863">Zinc-finger</keyword>
<keyword evidence="13" id="KW-0472">Membrane</keyword>
<evidence type="ECO:0000256" key="13">
    <source>
        <dbReference type="ARBA" id="ARBA00023136"/>
    </source>
</evidence>
<protein>
    <recommendedName>
        <fullName evidence="4">RING-type E3 ubiquitin transferase</fullName>
        <ecNumber evidence="4">2.3.2.27</ecNumber>
    </recommendedName>
</protein>
<feature type="signal peptide" evidence="14">
    <location>
        <begin position="1"/>
        <end position="46"/>
    </location>
</feature>
<dbReference type="Pfam" id="PF11145">
    <property type="entry name" value="DUF2921"/>
    <property type="match status" value="1"/>
</dbReference>
<keyword evidence="7" id="KW-0479">Metal-binding</keyword>
<comment type="subcellular location">
    <subcellularLocation>
        <location evidence="2">Endomembrane system</location>
        <topology evidence="2">Multi-pass membrane protein</topology>
    </subcellularLocation>
</comment>
<dbReference type="Pfam" id="PF12678">
    <property type="entry name" value="zf-rbx1"/>
    <property type="match status" value="1"/>
</dbReference>
<dbReference type="EC" id="2.3.2.27" evidence="4"/>
<dbReference type="GO" id="GO:0012505">
    <property type="term" value="C:endomembrane system"/>
    <property type="evidence" value="ECO:0007669"/>
    <property type="project" value="UniProtKB-SubCell"/>
</dbReference>
<dbReference type="GO" id="GO:0008270">
    <property type="term" value="F:zinc ion binding"/>
    <property type="evidence" value="ECO:0007669"/>
    <property type="project" value="UniProtKB-KW"/>
</dbReference>
<accession>A0A8H3I6V1</accession>
<evidence type="ECO:0000256" key="6">
    <source>
        <dbReference type="ARBA" id="ARBA00022692"/>
    </source>
</evidence>
<evidence type="ECO:0000256" key="12">
    <source>
        <dbReference type="ARBA" id="ARBA00022989"/>
    </source>
</evidence>
<evidence type="ECO:0000259" key="15">
    <source>
        <dbReference type="Pfam" id="PF11145"/>
    </source>
</evidence>
<evidence type="ECO:0000256" key="1">
    <source>
        <dbReference type="ARBA" id="ARBA00000900"/>
    </source>
</evidence>
<keyword evidence="10" id="KW-0833">Ubl conjugation pathway</keyword>
<feature type="chain" id="PRO_5034833357" description="RING-type E3 ubiquitin transferase" evidence="14">
    <location>
        <begin position="47"/>
        <end position="755"/>
    </location>
</feature>
<keyword evidence="11" id="KW-0862">Zinc</keyword>
<gene>
    <name evidence="17" type="ORF">RDB_LOCUS192349</name>
</gene>
<feature type="domain" description="SWEET-like" evidence="15">
    <location>
        <begin position="342"/>
        <end position="444"/>
    </location>
</feature>
<comment type="caution">
    <text evidence="17">The sequence shown here is derived from an EMBL/GenBank/DDBJ whole genome shotgun (WGS) entry which is preliminary data.</text>
</comment>
<dbReference type="EMBL" id="CAJNJQ010006653">
    <property type="protein sequence ID" value="CAE7233909.1"/>
    <property type="molecule type" value="Genomic_DNA"/>
</dbReference>
<comment type="catalytic activity">
    <reaction evidence="1">
        <text>S-ubiquitinyl-[E2 ubiquitin-conjugating enzyme]-L-cysteine + [acceptor protein]-L-lysine = [E2 ubiquitin-conjugating enzyme]-L-cysteine + N(6)-ubiquitinyl-[acceptor protein]-L-lysine.</text>
        <dbReference type="EC" id="2.3.2.27"/>
    </reaction>
</comment>
<keyword evidence="8 14" id="KW-0732">Signal</keyword>
<dbReference type="InterPro" id="IPR024766">
    <property type="entry name" value="Znf_RING_H2"/>
</dbReference>
<keyword evidence="6" id="KW-0812">Transmembrane</keyword>
<dbReference type="InterPro" id="IPR021319">
    <property type="entry name" value="DUF2921"/>
</dbReference>
<dbReference type="Proteomes" id="UP000663827">
    <property type="component" value="Unassembled WGS sequence"/>
</dbReference>
<dbReference type="Gene3D" id="3.30.40.10">
    <property type="entry name" value="Zinc/RING finger domain, C3HC4 (zinc finger)"/>
    <property type="match status" value="1"/>
</dbReference>
<dbReference type="InterPro" id="IPR050731">
    <property type="entry name" value="HRD1_E3_ubiq-ligases"/>
</dbReference>
<evidence type="ECO:0000313" key="17">
    <source>
        <dbReference type="EMBL" id="CAE7233909.1"/>
    </source>
</evidence>
<keyword evidence="12" id="KW-1133">Transmembrane helix</keyword>
<dbReference type="UniPathway" id="UPA00143"/>
<evidence type="ECO:0000256" key="10">
    <source>
        <dbReference type="ARBA" id="ARBA00022786"/>
    </source>
</evidence>
<dbReference type="PANTHER" id="PTHR22763">
    <property type="entry name" value="RING ZINC FINGER PROTEIN"/>
    <property type="match status" value="1"/>
</dbReference>
<keyword evidence="5" id="KW-0808">Transferase</keyword>
<evidence type="ECO:0000256" key="4">
    <source>
        <dbReference type="ARBA" id="ARBA00012483"/>
    </source>
</evidence>
<dbReference type="InterPro" id="IPR013083">
    <property type="entry name" value="Znf_RING/FYVE/PHD"/>
</dbReference>
<evidence type="ECO:0000256" key="8">
    <source>
        <dbReference type="ARBA" id="ARBA00022729"/>
    </source>
</evidence>
<comment type="pathway">
    <text evidence="3">Protein modification; protein ubiquitination.</text>
</comment>
<evidence type="ECO:0000256" key="9">
    <source>
        <dbReference type="ARBA" id="ARBA00022771"/>
    </source>
</evidence>
<feature type="domain" description="Zinc finger RING-H2-type" evidence="16">
    <location>
        <begin position="646"/>
        <end position="702"/>
    </location>
</feature>
<evidence type="ECO:0000259" key="16">
    <source>
        <dbReference type="Pfam" id="PF12678"/>
    </source>
</evidence>